<reference key="1">
    <citation type="submission" date="2007-01" db="EMBL/GenBank/DDBJ databases">
        <title>The Genome Sequence of Puccinia graminis f. sp. tritici Strain CRL 75-36-700-3.</title>
        <authorList>
            <consortium name="The Broad Institute Genome Sequencing Platform"/>
            <person name="Birren B."/>
            <person name="Lander E."/>
            <person name="Galagan J."/>
            <person name="Nusbaum C."/>
            <person name="Devon K."/>
            <person name="Cuomo C."/>
            <person name="Jaffe D."/>
            <person name="Butler J."/>
            <person name="Alvarez P."/>
            <person name="Gnerre S."/>
            <person name="Grabherr M."/>
            <person name="Mauceli E."/>
            <person name="Brockman W."/>
            <person name="Young S."/>
            <person name="LaButti K."/>
            <person name="Sykes S."/>
            <person name="DeCaprio D."/>
            <person name="Crawford M."/>
            <person name="Koehrsen M."/>
            <person name="Engels R."/>
            <person name="Montgomery P."/>
            <person name="Pearson M."/>
            <person name="Howarth C."/>
            <person name="Larson L."/>
            <person name="White J."/>
            <person name="Zeng Q."/>
            <person name="Kodira C."/>
            <person name="Yandava C."/>
            <person name="Alvarado L."/>
            <person name="O'Leary S."/>
            <person name="Szabo L."/>
            <person name="Dean R."/>
            <person name="Schein J."/>
        </authorList>
    </citation>
    <scope>NUCLEOTIDE SEQUENCE</scope>
    <source>
        <strain>CRL 75-36-700-3</strain>
    </source>
</reference>
<feature type="compositionally biased region" description="Basic and acidic residues" evidence="1">
    <location>
        <begin position="1"/>
        <end position="24"/>
    </location>
</feature>
<dbReference type="Proteomes" id="UP000008783">
    <property type="component" value="Unassembled WGS sequence"/>
</dbReference>
<protein>
    <submittedName>
        <fullName evidence="2">Uncharacterized protein</fullName>
    </submittedName>
</protein>
<name>E3KEI8_PUCGT</name>
<proteinExistence type="predicted"/>
<dbReference type="AlphaFoldDB" id="E3KEI8"/>
<accession>E3KEI8</accession>
<dbReference type="GeneID" id="10529937"/>
<keyword evidence="3" id="KW-1185">Reference proteome</keyword>
<dbReference type="RefSeq" id="XP_003326974.2">
    <property type="nucleotide sequence ID" value="XM_003326926.2"/>
</dbReference>
<dbReference type="EMBL" id="DS178283">
    <property type="protein sequence ID" value="EFP82555.2"/>
    <property type="molecule type" value="Genomic_DNA"/>
</dbReference>
<feature type="compositionally biased region" description="Pro residues" evidence="1">
    <location>
        <begin position="73"/>
        <end position="85"/>
    </location>
</feature>
<dbReference type="InParanoid" id="E3KEI8"/>
<reference evidence="3" key="2">
    <citation type="journal article" date="2011" name="Proc. Natl. Acad. Sci. U.S.A.">
        <title>Obligate biotrophy features unraveled by the genomic analysis of rust fungi.</title>
        <authorList>
            <person name="Duplessis S."/>
            <person name="Cuomo C.A."/>
            <person name="Lin Y.-C."/>
            <person name="Aerts A."/>
            <person name="Tisserant E."/>
            <person name="Veneault-Fourrey C."/>
            <person name="Joly D.L."/>
            <person name="Hacquard S."/>
            <person name="Amselem J."/>
            <person name="Cantarel B.L."/>
            <person name="Chiu R."/>
            <person name="Coutinho P.M."/>
            <person name="Feau N."/>
            <person name="Field M."/>
            <person name="Frey P."/>
            <person name="Gelhaye E."/>
            <person name="Goldberg J."/>
            <person name="Grabherr M.G."/>
            <person name="Kodira C.D."/>
            <person name="Kohler A."/>
            <person name="Kuees U."/>
            <person name="Lindquist E.A."/>
            <person name="Lucas S.M."/>
            <person name="Mago R."/>
            <person name="Mauceli E."/>
            <person name="Morin E."/>
            <person name="Murat C."/>
            <person name="Pangilinan J.L."/>
            <person name="Park R."/>
            <person name="Pearson M."/>
            <person name="Quesneville H."/>
            <person name="Rouhier N."/>
            <person name="Sakthikumar S."/>
            <person name="Salamov A.A."/>
            <person name="Schmutz J."/>
            <person name="Selles B."/>
            <person name="Shapiro H."/>
            <person name="Tanguay P."/>
            <person name="Tuskan G.A."/>
            <person name="Henrissat B."/>
            <person name="Van de Peer Y."/>
            <person name="Rouze P."/>
            <person name="Ellis J.G."/>
            <person name="Dodds P.N."/>
            <person name="Schein J.E."/>
            <person name="Zhong S."/>
            <person name="Hamelin R.C."/>
            <person name="Grigoriev I.V."/>
            <person name="Szabo L.J."/>
            <person name="Martin F."/>
        </authorList>
    </citation>
    <scope>NUCLEOTIDE SEQUENCE [LARGE SCALE GENOMIC DNA]</scope>
    <source>
        <strain evidence="3">CRL 75-36-700-3 / race SCCL</strain>
    </source>
</reference>
<gene>
    <name evidence="2" type="ORF">PGTG_08751</name>
</gene>
<evidence type="ECO:0000313" key="2">
    <source>
        <dbReference type="EMBL" id="EFP82555.2"/>
    </source>
</evidence>
<dbReference type="KEGG" id="pgr:PGTG_08751"/>
<dbReference type="VEuPathDB" id="FungiDB:PGTG_08751"/>
<dbReference type="HOGENOM" id="CLU_2172288_0_0_1"/>
<organism evidence="2 3">
    <name type="scientific">Puccinia graminis f. sp. tritici (strain CRL 75-36-700-3 / race SCCL)</name>
    <name type="common">Black stem rust fungus</name>
    <dbReference type="NCBI Taxonomy" id="418459"/>
    <lineage>
        <taxon>Eukaryota</taxon>
        <taxon>Fungi</taxon>
        <taxon>Dikarya</taxon>
        <taxon>Basidiomycota</taxon>
        <taxon>Pucciniomycotina</taxon>
        <taxon>Pucciniomycetes</taxon>
        <taxon>Pucciniales</taxon>
        <taxon>Pucciniaceae</taxon>
        <taxon>Puccinia</taxon>
    </lineage>
</organism>
<feature type="region of interest" description="Disordered" evidence="1">
    <location>
        <begin position="1"/>
        <end position="110"/>
    </location>
</feature>
<evidence type="ECO:0000313" key="3">
    <source>
        <dbReference type="Proteomes" id="UP000008783"/>
    </source>
</evidence>
<sequence length="110" mass="12222">MAGSENRRLLGPERSRRRTPEAKAETLTSREAQIRHLRNRRNLNLAKAGSGNRRPLDRTLKGRISMQASSVAWPPPLVPRPPTHPTPTGVAQGANVKRKRASSSKEEKNT</sequence>
<evidence type="ECO:0000256" key="1">
    <source>
        <dbReference type="SAM" id="MobiDB-lite"/>
    </source>
</evidence>